<evidence type="ECO:0000256" key="7">
    <source>
        <dbReference type="ARBA" id="ARBA00067292"/>
    </source>
</evidence>
<dbReference type="PANTHER" id="PTHR43884:SF12">
    <property type="entry name" value="ISOVALERYL-COA DEHYDROGENASE, MITOCHONDRIAL-RELATED"/>
    <property type="match status" value="1"/>
</dbReference>
<evidence type="ECO:0000256" key="6">
    <source>
        <dbReference type="ARBA" id="ARBA00066361"/>
    </source>
</evidence>
<dbReference type="FunFam" id="1.10.540.10:FF:000001">
    <property type="entry name" value="Very long-chain-specific acyl-CoA dehydrogenase, mitochondrial"/>
    <property type="match status" value="1"/>
</dbReference>
<dbReference type="SUPFAM" id="SSF56645">
    <property type="entry name" value="Acyl-CoA dehydrogenase NM domain-like"/>
    <property type="match status" value="1"/>
</dbReference>
<evidence type="ECO:0000256" key="3">
    <source>
        <dbReference type="ARBA" id="ARBA00022630"/>
    </source>
</evidence>
<dbReference type="PANTHER" id="PTHR43884">
    <property type="entry name" value="ACYL-COA DEHYDROGENASE"/>
    <property type="match status" value="1"/>
</dbReference>
<dbReference type="InterPro" id="IPR046373">
    <property type="entry name" value="Acyl-CoA_Oxase/DH_mid-dom_sf"/>
</dbReference>
<keyword evidence="3 8" id="KW-0285">Flavoprotein</keyword>
<dbReference type="InterPro" id="IPR009100">
    <property type="entry name" value="AcylCoA_DH/oxidase_NM_dom_sf"/>
</dbReference>
<dbReference type="Gene3D" id="1.10.540.10">
    <property type="entry name" value="Acyl-CoA dehydrogenase/oxidase, N-terminal domain"/>
    <property type="match status" value="1"/>
</dbReference>
<dbReference type="InterPro" id="IPR037069">
    <property type="entry name" value="AcylCoA_DH/ox_N_sf"/>
</dbReference>
<evidence type="ECO:0000256" key="1">
    <source>
        <dbReference type="ARBA" id="ARBA00001974"/>
    </source>
</evidence>
<evidence type="ECO:0000259" key="10">
    <source>
        <dbReference type="Pfam" id="PF02770"/>
    </source>
</evidence>
<gene>
    <name evidence="12" type="ORF">SAMN05421853_11161</name>
</gene>
<accession>A0A1I5ZPD7</accession>
<keyword evidence="13" id="KW-1185">Reference proteome</keyword>
<dbReference type="InterPro" id="IPR013786">
    <property type="entry name" value="AcylCoA_DH/ox_N"/>
</dbReference>
<dbReference type="InterPro" id="IPR036250">
    <property type="entry name" value="AcylCo_DH-like_C"/>
</dbReference>
<dbReference type="STRING" id="93684.SAMN05421853_11161"/>
<proteinExistence type="inferred from homology"/>
<dbReference type="FunFam" id="1.20.140.10:FF:000001">
    <property type="entry name" value="Acyl-CoA dehydrogenase"/>
    <property type="match status" value="1"/>
</dbReference>
<name>A0A1I5ZPD7_9RHOB</name>
<keyword evidence="5 8" id="KW-0560">Oxidoreductase</keyword>
<evidence type="ECO:0000256" key="4">
    <source>
        <dbReference type="ARBA" id="ARBA00022827"/>
    </source>
</evidence>
<protein>
    <recommendedName>
        <fullName evidence="7">Cyclohexane-1-carbonyl-CoA dehydrogenase</fullName>
        <ecNumber evidence="6">1.3.8.11</ecNumber>
    </recommendedName>
</protein>
<dbReference type="AlphaFoldDB" id="A0A1I5ZPD7"/>
<evidence type="ECO:0000256" key="8">
    <source>
        <dbReference type="RuleBase" id="RU362125"/>
    </source>
</evidence>
<dbReference type="Proteomes" id="UP000243106">
    <property type="component" value="Unassembled WGS sequence"/>
</dbReference>
<feature type="domain" description="Acyl-CoA dehydrogenase/oxidase C-terminal" evidence="9">
    <location>
        <begin position="242"/>
        <end position="390"/>
    </location>
</feature>
<reference evidence="13" key="1">
    <citation type="submission" date="2016-10" db="EMBL/GenBank/DDBJ databases">
        <authorList>
            <person name="Varghese N."/>
            <person name="Submissions S."/>
        </authorList>
    </citation>
    <scope>NUCLEOTIDE SEQUENCE [LARGE SCALE GENOMIC DNA]</scope>
    <source>
        <strain evidence="13">JCM 10271</strain>
    </source>
</reference>
<dbReference type="InterPro" id="IPR006089">
    <property type="entry name" value="Acyl-CoA_DH_CS"/>
</dbReference>
<dbReference type="Pfam" id="PF02771">
    <property type="entry name" value="Acyl-CoA_dh_N"/>
    <property type="match status" value="1"/>
</dbReference>
<organism evidence="12 13">
    <name type="scientific">Roseivivax halotolerans</name>
    <dbReference type="NCBI Taxonomy" id="93684"/>
    <lineage>
        <taxon>Bacteria</taxon>
        <taxon>Pseudomonadati</taxon>
        <taxon>Pseudomonadota</taxon>
        <taxon>Alphaproteobacteria</taxon>
        <taxon>Rhodobacterales</taxon>
        <taxon>Roseobacteraceae</taxon>
        <taxon>Roseivivax</taxon>
    </lineage>
</organism>
<dbReference type="EMBL" id="FOXV01000011">
    <property type="protein sequence ID" value="SFQ58260.1"/>
    <property type="molecule type" value="Genomic_DNA"/>
</dbReference>
<dbReference type="FunFam" id="2.40.110.10:FF:000009">
    <property type="entry name" value="Acyl-CoA dehydrogenase"/>
    <property type="match status" value="1"/>
</dbReference>
<dbReference type="RefSeq" id="WP_425438951.1">
    <property type="nucleotide sequence ID" value="NZ_FOXV01000011.1"/>
</dbReference>
<comment type="cofactor">
    <cofactor evidence="1 8">
        <name>FAD</name>
        <dbReference type="ChEBI" id="CHEBI:57692"/>
    </cofactor>
</comment>
<keyword evidence="4 8" id="KW-0274">FAD</keyword>
<evidence type="ECO:0000256" key="5">
    <source>
        <dbReference type="ARBA" id="ARBA00023002"/>
    </source>
</evidence>
<evidence type="ECO:0000313" key="13">
    <source>
        <dbReference type="Proteomes" id="UP000243106"/>
    </source>
</evidence>
<dbReference type="GO" id="GO:0003995">
    <property type="term" value="F:acyl-CoA dehydrogenase activity"/>
    <property type="evidence" value="ECO:0007669"/>
    <property type="project" value="InterPro"/>
</dbReference>
<evidence type="ECO:0000313" key="12">
    <source>
        <dbReference type="EMBL" id="SFQ58260.1"/>
    </source>
</evidence>
<dbReference type="PROSITE" id="PS00072">
    <property type="entry name" value="ACYL_COA_DH_1"/>
    <property type="match status" value="1"/>
</dbReference>
<dbReference type="GO" id="GO:0050660">
    <property type="term" value="F:flavin adenine dinucleotide binding"/>
    <property type="evidence" value="ECO:0007669"/>
    <property type="project" value="InterPro"/>
</dbReference>
<comment type="similarity">
    <text evidence="2 8">Belongs to the acyl-CoA dehydrogenase family.</text>
</comment>
<evidence type="ECO:0000256" key="2">
    <source>
        <dbReference type="ARBA" id="ARBA00009347"/>
    </source>
</evidence>
<dbReference type="SUPFAM" id="SSF47203">
    <property type="entry name" value="Acyl-CoA dehydrogenase C-terminal domain-like"/>
    <property type="match status" value="1"/>
</dbReference>
<dbReference type="Pfam" id="PF00441">
    <property type="entry name" value="Acyl-CoA_dh_1"/>
    <property type="match status" value="1"/>
</dbReference>
<feature type="domain" description="Acyl-CoA dehydrogenase/oxidase N-terminal" evidence="11">
    <location>
        <begin position="19"/>
        <end position="127"/>
    </location>
</feature>
<dbReference type="Gene3D" id="2.40.110.10">
    <property type="entry name" value="Butyryl-CoA Dehydrogenase, subunit A, domain 2"/>
    <property type="match status" value="1"/>
</dbReference>
<dbReference type="InterPro" id="IPR009075">
    <property type="entry name" value="AcylCo_DH/oxidase_C"/>
</dbReference>
<feature type="domain" description="Acyl-CoA oxidase/dehydrogenase middle" evidence="10">
    <location>
        <begin position="131"/>
        <end position="227"/>
    </location>
</feature>
<dbReference type="Pfam" id="PF02770">
    <property type="entry name" value="Acyl-CoA_dh_M"/>
    <property type="match status" value="1"/>
</dbReference>
<dbReference type="PIRSF" id="PIRSF016578">
    <property type="entry name" value="HsaA"/>
    <property type="match status" value="1"/>
</dbReference>
<dbReference type="EC" id="1.3.8.11" evidence="6"/>
<dbReference type="Gene3D" id="1.20.140.10">
    <property type="entry name" value="Butyryl-CoA Dehydrogenase, subunit A, domain 3"/>
    <property type="match status" value="1"/>
</dbReference>
<dbReference type="PROSITE" id="PS00073">
    <property type="entry name" value="ACYL_COA_DH_2"/>
    <property type="match status" value="1"/>
</dbReference>
<evidence type="ECO:0000259" key="11">
    <source>
        <dbReference type="Pfam" id="PF02771"/>
    </source>
</evidence>
<sequence>MPREKIMAKDVNVDPDVFEALVDSVDRFVRERLIPAERQVEEDAEVPAAIVQEMREMGLFGLSTPEEYGGIGLSAAQEARIVESLCYASLSFRSLLGTNVGIGSQGIVMDGTDAQKRDWLPGIASGETVASFALTEPDNGSDAGGIRTSARRDGSDFVINGTKRYITNAVYAGVFTVFARTDPDSKDGSGVSALLVPADTPGITVAEPDRKMGQRGTKTSDVIFEDVRVPESAIIGGPENLNKGFRTAMKVLDRGRIHVGAMAVGQGQRMLDIATDYALERKQFGKPIGEHQLVQGLLADCQADLQAGRALVRATADTFDREGKAILEASCTKYFCTEMAGRIADRALQVHGGAGYMSEYDIERFYRDVRLLRIYEGTSQIQQLIIARRTLAARAG</sequence>
<dbReference type="InterPro" id="IPR006091">
    <property type="entry name" value="Acyl-CoA_Oxase/DH_mid-dom"/>
</dbReference>
<evidence type="ECO:0000259" key="9">
    <source>
        <dbReference type="Pfam" id="PF00441"/>
    </source>
</evidence>